<dbReference type="RefSeq" id="WP_263531317.1">
    <property type="nucleotide sequence ID" value="NZ_JAOVZB010000006.1"/>
</dbReference>
<keyword evidence="3" id="KW-1185">Reference proteome</keyword>
<dbReference type="Pfam" id="PF01636">
    <property type="entry name" value="APH"/>
    <property type="match status" value="1"/>
</dbReference>
<dbReference type="Proteomes" id="UP001209713">
    <property type="component" value="Unassembled WGS sequence"/>
</dbReference>
<dbReference type="SUPFAM" id="SSF56112">
    <property type="entry name" value="Protein kinase-like (PK-like)"/>
    <property type="match status" value="1"/>
</dbReference>
<dbReference type="CDD" id="cd05151">
    <property type="entry name" value="ChoK-like"/>
    <property type="match status" value="1"/>
</dbReference>
<dbReference type="Gene3D" id="3.30.200.20">
    <property type="entry name" value="Phosphorylase Kinase, domain 1"/>
    <property type="match status" value="1"/>
</dbReference>
<dbReference type="PANTHER" id="PTHR22603">
    <property type="entry name" value="CHOLINE/ETHANOALAMINE KINASE"/>
    <property type="match status" value="1"/>
</dbReference>
<accession>A0ABT2YVM9</accession>
<evidence type="ECO:0000259" key="1">
    <source>
        <dbReference type="Pfam" id="PF01636"/>
    </source>
</evidence>
<dbReference type="Gene3D" id="3.90.1200.10">
    <property type="match status" value="1"/>
</dbReference>
<keyword evidence="2" id="KW-0418">Kinase</keyword>
<gene>
    <name evidence="2" type="ORF">OFY17_13775</name>
</gene>
<dbReference type="GO" id="GO:0016301">
    <property type="term" value="F:kinase activity"/>
    <property type="evidence" value="ECO:0007669"/>
    <property type="project" value="UniProtKB-KW"/>
</dbReference>
<protein>
    <submittedName>
        <fullName evidence="2">Choline kinase family protein</fullName>
    </submittedName>
</protein>
<dbReference type="PANTHER" id="PTHR22603:SF66">
    <property type="entry name" value="ETHANOLAMINE KINASE"/>
    <property type="match status" value="1"/>
</dbReference>
<name>A0ABT2YVM9_9GAMM</name>
<evidence type="ECO:0000313" key="3">
    <source>
        <dbReference type="Proteomes" id="UP001209713"/>
    </source>
</evidence>
<feature type="domain" description="Aminoglycoside phosphotransferase" evidence="1">
    <location>
        <begin position="23"/>
        <end position="238"/>
    </location>
</feature>
<organism evidence="2 3">
    <name type="scientific">Marinomonas sargassi</name>
    <dbReference type="NCBI Taxonomy" id="2984494"/>
    <lineage>
        <taxon>Bacteria</taxon>
        <taxon>Pseudomonadati</taxon>
        <taxon>Pseudomonadota</taxon>
        <taxon>Gammaproteobacteria</taxon>
        <taxon>Oceanospirillales</taxon>
        <taxon>Oceanospirillaceae</taxon>
        <taxon>Marinomonas</taxon>
    </lineage>
</organism>
<proteinExistence type="predicted"/>
<sequence>MSSLTAHLHNIRELLPTNSELHCTLLNEGFSNQVYLLSWDDAGQLVLRISDIDTEVFYINRKEEMRILTCASNSKLSPNLVWSDELGNFACEFLPQPTLSWEVCHQESALQRLAGMLRSIHQLPKGHHEYLVLSVIRHYLDQVSAKLNGNVNLQQEYNYLLSCFKLLKQPKKLLPYVLCHNDLNPKNVLMDDEELQVIDWEYAGVGDPLYDLSVIAKSHNLNERQIEAFVHFYSPHLNAEEVMEVIAMYSRCYSLREMVWMLLKHIVTPEDTDNLQEYYRFKSSSNLNPFH</sequence>
<dbReference type="EMBL" id="JAOVZB010000006">
    <property type="protein sequence ID" value="MCV2403936.1"/>
    <property type="molecule type" value="Genomic_DNA"/>
</dbReference>
<comment type="caution">
    <text evidence="2">The sequence shown here is derived from an EMBL/GenBank/DDBJ whole genome shotgun (WGS) entry which is preliminary data.</text>
</comment>
<dbReference type="InterPro" id="IPR011009">
    <property type="entry name" value="Kinase-like_dom_sf"/>
</dbReference>
<keyword evidence="2" id="KW-0808">Transferase</keyword>
<dbReference type="InterPro" id="IPR002575">
    <property type="entry name" value="Aminoglycoside_PTrfase"/>
</dbReference>
<evidence type="ECO:0000313" key="2">
    <source>
        <dbReference type="EMBL" id="MCV2403936.1"/>
    </source>
</evidence>
<reference evidence="2 3" key="1">
    <citation type="submission" date="2022-10" db="EMBL/GenBank/DDBJ databases">
        <title>Marinomonas transparenta sp. nov. and Marinomonas sargassi sp. nov., isolated from marine alga (Sargassum natans (L.) Gaillon).</title>
        <authorList>
            <person name="Wang Y."/>
        </authorList>
    </citation>
    <scope>NUCLEOTIDE SEQUENCE [LARGE SCALE GENOMIC DNA]</scope>
    <source>
        <strain evidence="2 3">C2222</strain>
    </source>
</reference>